<gene>
    <name evidence="7" type="ORF">BCR32DRAFT_244432</name>
</gene>
<evidence type="ECO:0000256" key="2">
    <source>
        <dbReference type="ARBA" id="ARBA00005407"/>
    </source>
</evidence>
<keyword evidence="8" id="KW-1185">Reference proteome</keyword>
<comment type="subcellular location">
    <subcellularLocation>
        <location evidence="1">Nucleus</location>
    </subcellularLocation>
</comment>
<dbReference type="InterPro" id="IPR012677">
    <property type="entry name" value="Nucleotide-bd_a/b_plait_sf"/>
</dbReference>
<dbReference type="AlphaFoldDB" id="A0A1Y1X9U7"/>
<comment type="similarity">
    <text evidence="2">Belongs to the ARS2 family.</text>
</comment>
<dbReference type="InterPro" id="IPR000504">
    <property type="entry name" value="RRM_dom"/>
</dbReference>
<dbReference type="InterPro" id="IPR035979">
    <property type="entry name" value="RBD_domain_sf"/>
</dbReference>
<keyword evidence="4" id="KW-0479">Metal-binding</keyword>
<protein>
    <recommendedName>
        <fullName evidence="6">C2H2-type domain-containing protein</fullName>
    </recommendedName>
</protein>
<dbReference type="Gene3D" id="3.30.160.60">
    <property type="entry name" value="Classic Zinc Finger"/>
    <property type="match status" value="1"/>
</dbReference>
<dbReference type="PROSITE" id="PS50157">
    <property type="entry name" value="ZINC_FINGER_C2H2_2"/>
    <property type="match status" value="1"/>
</dbReference>
<dbReference type="InterPro" id="IPR013087">
    <property type="entry name" value="Znf_C2H2_type"/>
</dbReference>
<dbReference type="PROSITE" id="PS00028">
    <property type="entry name" value="ZINC_FINGER_C2H2_1"/>
    <property type="match status" value="1"/>
</dbReference>
<organism evidence="7 8">
    <name type="scientific">Anaeromyces robustus</name>
    <dbReference type="NCBI Taxonomy" id="1754192"/>
    <lineage>
        <taxon>Eukaryota</taxon>
        <taxon>Fungi</taxon>
        <taxon>Fungi incertae sedis</taxon>
        <taxon>Chytridiomycota</taxon>
        <taxon>Chytridiomycota incertae sedis</taxon>
        <taxon>Neocallimastigomycetes</taxon>
        <taxon>Neocallimastigales</taxon>
        <taxon>Neocallimastigaceae</taxon>
        <taxon>Anaeromyces</taxon>
    </lineage>
</organism>
<dbReference type="Pfam" id="PF00076">
    <property type="entry name" value="RRM_1"/>
    <property type="match status" value="1"/>
</dbReference>
<dbReference type="CDD" id="cd00590">
    <property type="entry name" value="RRM_SF"/>
    <property type="match status" value="1"/>
</dbReference>
<evidence type="ECO:0000313" key="8">
    <source>
        <dbReference type="Proteomes" id="UP000193944"/>
    </source>
</evidence>
<sequence length="595" mass="69882">MNSNMMGMMFNGNWGPSSSRNMQDPSKLDTLVTFKYFSDYYHQKEKNMDDEELSRRYTIYKENFTHKQSQNFFEAHKNEEWFKDKYHPVESLVYREELIKRKQKMYGEFIEKLRQGEYDNVNFDETEKKDSSEEANAEKKDENETNNDNMDTDAEDEEKKNINEAEASKSNRLFIKSIPPNVKRKELIDRCSKFEGFDYLAISDPNPQKKFHRLGWIVFKEGTNIKEAYEQFNNAKIDDFVFHLAYHQTLPARSKTVPEIFSTMDRLNHDLEQAKNLSIALDKEVGLDKFDENGCEVLQEKIDEFNNNDEYDEIKKIKKALDLYIEYLHRVHLFCYYNASEAESTEDYDRKCPVLYRQSPKTPAAATTTENDGSEKEPVETKDKICERIDNKINLRMNRPKNNEDIEKIGGRNVDNEIDKYAIRNVVKDNEKRYRCKHCSKLFKGEEYVKKHIKTKHTDLIEPIIMEANYFNNYAQDIQKITGVFPTSMNQSIMGLNMGLNGSMRMPMPQMMNQNMPWMVPTMVPPMGLGVNMMPMKRNGYMGSSYYRGSTRGLGKKPLSAIKKDDKKYPKDPREIRSYVDLDAPVEGDIEINYD</sequence>
<evidence type="ECO:0000256" key="1">
    <source>
        <dbReference type="ARBA" id="ARBA00004123"/>
    </source>
</evidence>
<dbReference type="GO" id="GO:0003723">
    <property type="term" value="F:RNA binding"/>
    <property type="evidence" value="ECO:0007669"/>
    <property type="project" value="InterPro"/>
</dbReference>
<dbReference type="Proteomes" id="UP000193944">
    <property type="component" value="Unassembled WGS sequence"/>
</dbReference>
<dbReference type="STRING" id="1754192.A0A1Y1X9U7"/>
<evidence type="ECO:0000256" key="3">
    <source>
        <dbReference type="ARBA" id="ARBA00023242"/>
    </source>
</evidence>
<dbReference type="SUPFAM" id="SSF57667">
    <property type="entry name" value="beta-beta-alpha zinc fingers"/>
    <property type="match status" value="1"/>
</dbReference>
<name>A0A1Y1X9U7_9FUNG</name>
<feature type="region of interest" description="Disordered" evidence="5">
    <location>
        <begin position="124"/>
        <end position="160"/>
    </location>
</feature>
<dbReference type="Pfam" id="PF04959">
    <property type="entry name" value="ARS2"/>
    <property type="match status" value="1"/>
</dbReference>
<dbReference type="InterPro" id="IPR039727">
    <property type="entry name" value="SE/Ars2"/>
</dbReference>
<reference evidence="7 8" key="1">
    <citation type="submission" date="2016-08" db="EMBL/GenBank/DDBJ databases">
        <title>A Parts List for Fungal Cellulosomes Revealed by Comparative Genomics.</title>
        <authorList>
            <consortium name="DOE Joint Genome Institute"/>
            <person name="Haitjema C.H."/>
            <person name="Gilmore S.P."/>
            <person name="Henske J.K."/>
            <person name="Solomon K.V."/>
            <person name="De Groot R."/>
            <person name="Kuo A."/>
            <person name="Mondo S.J."/>
            <person name="Salamov A.A."/>
            <person name="Labutti K."/>
            <person name="Zhao Z."/>
            <person name="Chiniquy J."/>
            <person name="Barry K."/>
            <person name="Brewer H.M."/>
            <person name="Purvine S.O."/>
            <person name="Wright A.T."/>
            <person name="Boxma B."/>
            <person name="Van Alen T."/>
            <person name="Hackstein J.H."/>
            <person name="Baker S.E."/>
            <person name="Grigoriev I.V."/>
            <person name="O'Malley M.A."/>
        </authorList>
    </citation>
    <scope>NUCLEOTIDE SEQUENCE [LARGE SCALE GENOMIC DNA]</scope>
    <source>
        <strain evidence="7 8">S4</strain>
    </source>
</reference>
<evidence type="ECO:0000313" key="7">
    <source>
        <dbReference type="EMBL" id="ORX82114.1"/>
    </source>
</evidence>
<dbReference type="InterPro" id="IPR021933">
    <property type="entry name" value="SERRATE/Ars2_N"/>
</dbReference>
<dbReference type="PANTHER" id="PTHR13165">
    <property type="entry name" value="ARSENITE-RESISTANCE PROTEIN 2"/>
    <property type="match status" value="1"/>
</dbReference>
<feature type="domain" description="C2H2-type" evidence="6">
    <location>
        <begin position="434"/>
        <end position="458"/>
    </location>
</feature>
<dbReference type="SUPFAM" id="SSF54928">
    <property type="entry name" value="RNA-binding domain, RBD"/>
    <property type="match status" value="1"/>
</dbReference>
<accession>A0A1Y1X9U7</accession>
<evidence type="ECO:0000256" key="4">
    <source>
        <dbReference type="PROSITE-ProRule" id="PRU00042"/>
    </source>
</evidence>
<dbReference type="Pfam" id="PF12066">
    <property type="entry name" value="SERRATE_Ars2_N"/>
    <property type="match status" value="1"/>
</dbReference>
<feature type="compositionally biased region" description="Basic and acidic residues" evidence="5">
    <location>
        <begin position="125"/>
        <end position="143"/>
    </location>
</feature>
<dbReference type="InterPro" id="IPR007042">
    <property type="entry name" value="SERRATE/Ars2_C"/>
</dbReference>
<feature type="region of interest" description="Disordered" evidence="5">
    <location>
        <begin position="360"/>
        <end position="380"/>
    </location>
</feature>
<keyword evidence="3" id="KW-0539">Nucleus</keyword>
<dbReference type="GO" id="GO:0016070">
    <property type="term" value="P:RNA metabolic process"/>
    <property type="evidence" value="ECO:0007669"/>
    <property type="project" value="UniProtKB-ARBA"/>
</dbReference>
<keyword evidence="4" id="KW-0862">Zinc</keyword>
<evidence type="ECO:0000259" key="6">
    <source>
        <dbReference type="PROSITE" id="PS50157"/>
    </source>
</evidence>
<keyword evidence="4" id="KW-0863">Zinc-finger</keyword>
<feature type="compositionally biased region" description="Polar residues" evidence="5">
    <location>
        <begin position="360"/>
        <end position="371"/>
    </location>
</feature>
<dbReference type="PANTHER" id="PTHR13165:SF0">
    <property type="entry name" value="SERRATE RNA EFFECTOR MOLECULE HOMOLOG"/>
    <property type="match status" value="1"/>
</dbReference>
<dbReference type="EMBL" id="MCFG01000103">
    <property type="protein sequence ID" value="ORX82114.1"/>
    <property type="molecule type" value="Genomic_DNA"/>
</dbReference>
<dbReference type="GO" id="GO:0008270">
    <property type="term" value="F:zinc ion binding"/>
    <property type="evidence" value="ECO:0007669"/>
    <property type="project" value="UniProtKB-KW"/>
</dbReference>
<dbReference type="InterPro" id="IPR036236">
    <property type="entry name" value="Znf_C2H2_sf"/>
</dbReference>
<dbReference type="Gene3D" id="3.30.70.330">
    <property type="match status" value="1"/>
</dbReference>
<evidence type="ECO:0000256" key="5">
    <source>
        <dbReference type="SAM" id="MobiDB-lite"/>
    </source>
</evidence>
<dbReference type="GO" id="GO:0016604">
    <property type="term" value="C:nuclear body"/>
    <property type="evidence" value="ECO:0007669"/>
    <property type="project" value="TreeGrafter"/>
</dbReference>
<dbReference type="GO" id="GO:0031047">
    <property type="term" value="P:regulatory ncRNA-mediated gene silencing"/>
    <property type="evidence" value="ECO:0007669"/>
    <property type="project" value="UniProtKB-ARBA"/>
</dbReference>
<dbReference type="OrthoDB" id="342064at2759"/>
<comment type="caution">
    <text evidence="7">The sequence shown here is derived from an EMBL/GenBank/DDBJ whole genome shotgun (WGS) entry which is preliminary data.</text>
</comment>
<proteinExistence type="inferred from homology"/>
<reference evidence="7 8" key="2">
    <citation type="submission" date="2016-08" db="EMBL/GenBank/DDBJ databases">
        <title>Pervasive Adenine N6-methylation of Active Genes in Fungi.</title>
        <authorList>
            <consortium name="DOE Joint Genome Institute"/>
            <person name="Mondo S.J."/>
            <person name="Dannebaum R.O."/>
            <person name="Kuo R.C."/>
            <person name="Labutti K."/>
            <person name="Haridas S."/>
            <person name="Kuo A."/>
            <person name="Salamov A."/>
            <person name="Ahrendt S.R."/>
            <person name="Lipzen A."/>
            <person name="Sullivan W."/>
            <person name="Andreopoulos W.B."/>
            <person name="Clum A."/>
            <person name="Lindquist E."/>
            <person name="Daum C."/>
            <person name="Ramamoorthy G.K."/>
            <person name="Gryganskyi A."/>
            <person name="Culley D."/>
            <person name="Magnuson J.K."/>
            <person name="James T.Y."/>
            <person name="O'Malley M.A."/>
            <person name="Stajich J.E."/>
            <person name="Spatafora J.W."/>
            <person name="Visel A."/>
            <person name="Grigoriev I.V."/>
        </authorList>
    </citation>
    <scope>NUCLEOTIDE SEQUENCE [LARGE SCALE GENOMIC DNA]</scope>
    <source>
        <strain evidence="7 8">S4</strain>
    </source>
</reference>